<proteinExistence type="predicted"/>
<dbReference type="Proteomes" id="UP001187192">
    <property type="component" value="Unassembled WGS sequence"/>
</dbReference>
<reference evidence="2" key="1">
    <citation type="submission" date="2023-07" db="EMBL/GenBank/DDBJ databases">
        <title>draft genome sequence of fig (Ficus carica).</title>
        <authorList>
            <person name="Takahashi T."/>
            <person name="Nishimura K."/>
        </authorList>
    </citation>
    <scope>NUCLEOTIDE SEQUENCE</scope>
</reference>
<comment type="caution">
    <text evidence="2">The sequence shown here is derived from an EMBL/GenBank/DDBJ whole genome shotgun (WGS) entry which is preliminary data.</text>
</comment>
<evidence type="ECO:0000313" key="3">
    <source>
        <dbReference type="Proteomes" id="UP001187192"/>
    </source>
</evidence>
<gene>
    <name evidence="2" type="ORF">TIFTF001_029366</name>
</gene>
<name>A0AA88DVV1_FICCA</name>
<keyword evidence="3" id="KW-1185">Reference proteome</keyword>
<sequence length="78" mass="8836">MGERSSGGKLQNYQVNGDDNGQDHNFSLFPSCSKERKSSPVEKRWSSMNYVGQDLLLLIFLRLPDCRSAIRCRAVSKL</sequence>
<dbReference type="EMBL" id="BTGU01000097">
    <property type="protein sequence ID" value="GMN60269.1"/>
    <property type="molecule type" value="Genomic_DNA"/>
</dbReference>
<feature type="region of interest" description="Disordered" evidence="1">
    <location>
        <begin position="1"/>
        <end position="40"/>
    </location>
</feature>
<feature type="compositionally biased region" description="Polar residues" evidence="1">
    <location>
        <begin position="8"/>
        <end position="30"/>
    </location>
</feature>
<dbReference type="AlphaFoldDB" id="A0AA88DVV1"/>
<evidence type="ECO:0000256" key="1">
    <source>
        <dbReference type="SAM" id="MobiDB-lite"/>
    </source>
</evidence>
<accession>A0AA88DVV1</accession>
<organism evidence="2 3">
    <name type="scientific">Ficus carica</name>
    <name type="common">Common fig</name>
    <dbReference type="NCBI Taxonomy" id="3494"/>
    <lineage>
        <taxon>Eukaryota</taxon>
        <taxon>Viridiplantae</taxon>
        <taxon>Streptophyta</taxon>
        <taxon>Embryophyta</taxon>
        <taxon>Tracheophyta</taxon>
        <taxon>Spermatophyta</taxon>
        <taxon>Magnoliopsida</taxon>
        <taxon>eudicotyledons</taxon>
        <taxon>Gunneridae</taxon>
        <taxon>Pentapetalae</taxon>
        <taxon>rosids</taxon>
        <taxon>fabids</taxon>
        <taxon>Rosales</taxon>
        <taxon>Moraceae</taxon>
        <taxon>Ficeae</taxon>
        <taxon>Ficus</taxon>
    </lineage>
</organism>
<protein>
    <submittedName>
        <fullName evidence="2">Uncharacterized protein</fullName>
    </submittedName>
</protein>
<evidence type="ECO:0000313" key="2">
    <source>
        <dbReference type="EMBL" id="GMN60269.1"/>
    </source>
</evidence>